<evidence type="ECO:0000256" key="3">
    <source>
        <dbReference type="ARBA" id="ARBA00022694"/>
    </source>
</evidence>
<dbReference type="PROSITE" id="PS50890">
    <property type="entry name" value="PUA"/>
    <property type="match status" value="1"/>
</dbReference>
<dbReference type="EMBL" id="SRME01000001">
    <property type="protein sequence ID" value="TGG89207.1"/>
    <property type="molecule type" value="Genomic_DNA"/>
</dbReference>
<reference evidence="7 9" key="1">
    <citation type="submission" date="2016-10" db="EMBL/GenBank/DDBJ databases">
        <authorList>
            <person name="de Groot N.N."/>
        </authorList>
    </citation>
    <scope>NUCLEOTIDE SEQUENCE [LARGE SCALE GENOMIC DNA]</scope>
    <source>
        <strain evidence="7 9">WG14</strain>
    </source>
</reference>
<dbReference type="AlphaFoldDB" id="A0A1G6IHM8"/>
<feature type="domain" description="Pseudouridine synthase II N-terminal" evidence="6">
    <location>
        <begin position="25"/>
        <end position="173"/>
    </location>
</feature>
<dbReference type="Gene3D" id="3.30.2350.10">
    <property type="entry name" value="Pseudouridine synthase"/>
    <property type="match status" value="1"/>
</dbReference>
<keyword evidence="4 5" id="KW-0413">Isomerase</keyword>
<evidence type="ECO:0000256" key="5">
    <source>
        <dbReference type="HAMAP-Rule" id="MF_01080"/>
    </source>
</evidence>
<dbReference type="GO" id="GO:0003723">
    <property type="term" value="F:RNA binding"/>
    <property type="evidence" value="ECO:0007669"/>
    <property type="project" value="InterPro"/>
</dbReference>
<proteinExistence type="inferred from homology"/>
<dbReference type="RefSeq" id="WP_091402298.1">
    <property type="nucleotide sequence ID" value="NZ_SRME01000001.1"/>
</dbReference>
<dbReference type="EMBL" id="FMYV01000001">
    <property type="protein sequence ID" value="SDC05920.1"/>
    <property type="molecule type" value="Genomic_DNA"/>
</dbReference>
<dbReference type="InterPro" id="IPR020103">
    <property type="entry name" value="PsdUridine_synth_cat_dom_sf"/>
</dbReference>
<accession>A0A1G6IHM8</accession>
<evidence type="ECO:0000256" key="4">
    <source>
        <dbReference type="ARBA" id="ARBA00023235"/>
    </source>
</evidence>
<dbReference type="CDD" id="cd02573">
    <property type="entry name" value="PseudoU_synth_EcTruB"/>
    <property type="match status" value="1"/>
</dbReference>
<evidence type="ECO:0000313" key="9">
    <source>
        <dbReference type="Proteomes" id="UP000199322"/>
    </source>
</evidence>
<dbReference type="InterPro" id="IPR036974">
    <property type="entry name" value="PUA_sf"/>
</dbReference>
<comment type="catalytic activity">
    <reaction evidence="1 5">
        <text>uridine(55) in tRNA = pseudouridine(55) in tRNA</text>
        <dbReference type="Rhea" id="RHEA:42532"/>
        <dbReference type="Rhea" id="RHEA-COMP:10101"/>
        <dbReference type="Rhea" id="RHEA-COMP:10102"/>
        <dbReference type="ChEBI" id="CHEBI:65314"/>
        <dbReference type="ChEBI" id="CHEBI:65315"/>
        <dbReference type="EC" id="5.4.99.25"/>
    </reaction>
</comment>
<dbReference type="Pfam" id="PF01509">
    <property type="entry name" value="TruB_N"/>
    <property type="match status" value="1"/>
</dbReference>
<dbReference type="GO" id="GO:0160148">
    <property type="term" value="F:tRNA pseudouridine(55) synthase activity"/>
    <property type="evidence" value="ECO:0007669"/>
    <property type="project" value="UniProtKB-EC"/>
</dbReference>
<dbReference type="Gene3D" id="2.30.130.10">
    <property type="entry name" value="PUA domain"/>
    <property type="match status" value="1"/>
</dbReference>
<dbReference type="OrthoDB" id="9802309at2"/>
<feature type="active site" description="Nucleophile" evidence="5">
    <location>
        <position position="40"/>
    </location>
</feature>
<gene>
    <name evidence="5 8" type="primary">truB</name>
    <name evidence="8" type="ORF">E4650_03200</name>
    <name evidence="7" type="ORF">SAMN04488588_0381</name>
</gene>
<dbReference type="EC" id="5.4.99.25" evidence="5"/>
<organism evidence="7 9">
    <name type="scientific">Geotoga petraea</name>
    <dbReference type="NCBI Taxonomy" id="28234"/>
    <lineage>
        <taxon>Bacteria</taxon>
        <taxon>Thermotogati</taxon>
        <taxon>Thermotogota</taxon>
        <taxon>Thermotogae</taxon>
        <taxon>Petrotogales</taxon>
        <taxon>Petrotogaceae</taxon>
        <taxon>Geotoga</taxon>
    </lineage>
</organism>
<dbReference type="Proteomes" id="UP000199322">
    <property type="component" value="Unassembled WGS sequence"/>
</dbReference>
<dbReference type="InterPro" id="IPR002501">
    <property type="entry name" value="PsdUridine_synth_N"/>
</dbReference>
<dbReference type="InterPro" id="IPR014780">
    <property type="entry name" value="tRNA_psdUridine_synth_TruB"/>
</dbReference>
<dbReference type="HAMAP" id="MF_01080">
    <property type="entry name" value="TruB_bact"/>
    <property type="match status" value="1"/>
</dbReference>
<evidence type="ECO:0000313" key="10">
    <source>
        <dbReference type="Proteomes" id="UP000297288"/>
    </source>
</evidence>
<dbReference type="SUPFAM" id="SSF55120">
    <property type="entry name" value="Pseudouridine synthase"/>
    <property type="match status" value="1"/>
</dbReference>
<dbReference type="STRING" id="28234.SAMN04488588_0381"/>
<protein>
    <recommendedName>
        <fullName evidence="5">tRNA pseudouridine synthase B</fullName>
        <ecNumber evidence="5">5.4.99.25</ecNumber>
    </recommendedName>
    <alternativeName>
        <fullName evidence="5">tRNA pseudouridine(55) synthase</fullName>
        <shortName evidence="5">Psi55 synthase</shortName>
    </alternativeName>
    <alternativeName>
        <fullName evidence="5">tRNA pseudouridylate synthase</fullName>
    </alternativeName>
    <alternativeName>
        <fullName evidence="5">tRNA-uridine isomerase</fullName>
    </alternativeName>
</protein>
<dbReference type="GO" id="GO:0031119">
    <property type="term" value="P:tRNA pseudouridine synthesis"/>
    <property type="evidence" value="ECO:0007669"/>
    <property type="project" value="UniProtKB-UniRule"/>
</dbReference>
<dbReference type="PANTHER" id="PTHR13767">
    <property type="entry name" value="TRNA-PSEUDOURIDINE SYNTHASE"/>
    <property type="match status" value="1"/>
</dbReference>
<keyword evidence="9" id="KW-1185">Reference proteome</keyword>
<evidence type="ECO:0000259" key="6">
    <source>
        <dbReference type="Pfam" id="PF01509"/>
    </source>
</evidence>
<dbReference type="NCBIfam" id="TIGR00431">
    <property type="entry name" value="TruB"/>
    <property type="match status" value="1"/>
</dbReference>
<evidence type="ECO:0000313" key="8">
    <source>
        <dbReference type="EMBL" id="TGG89207.1"/>
    </source>
</evidence>
<dbReference type="Proteomes" id="UP000297288">
    <property type="component" value="Unassembled WGS sequence"/>
</dbReference>
<evidence type="ECO:0000313" key="7">
    <source>
        <dbReference type="EMBL" id="SDC05920.1"/>
    </source>
</evidence>
<sequence length="307" mass="35572">MNKSGFLNINKPKNITSHDLVDIVRKELGTRKVGHTGTLDPFAEGVMVLAVNKGTKFIEFFQNSFKTYHVVAELGIITDTFDITGVLKEKNEVRPEHLEKLKDTIESFKGSYDQVPPAYSARRYKGKRLYEYARKGEIINLPPKRIQIKNINNITIDNKVFEFDAEVSSGTYIRSLIMDIGYKLGCGAVTKKLTRTSIEKFKLDDSINYENIRYDNLLNPVDYLDFPEINLKHGYKIENGIHVYVNNVEDFKFSFQKHQIVKLFDENNRFIGFAKTEKTSKFLNTLLKNEPESFERVAKLYKIFNQR</sequence>
<name>A0A1G6IHM8_9BACT</name>
<dbReference type="PANTHER" id="PTHR13767:SF2">
    <property type="entry name" value="PSEUDOURIDYLATE SYNTHASE TRUB1"/>
    <property type="match status" value="1"/>
</dbReference>
<keyword evidence="3 5" id="KW-0819">tRNA processing</keyword>
<dbReference type="GO" id="GO:1990481">
    <property type="term" value="P:mRNA pseudouridine synthesis"/>
    <property type="evidence" value="ECO:0007669"/>
    <property type="project" value="TreeGrafter"/>
</dbReference>
<evidence type="ECO:0000256" key="2">
    <source>
        <dbReference type="ARBA" id="ARBA00005642"/>
    </source>
</evidence>
<reference evidence="8 10" key="2">
    <citation type="submission" date="2019-04" db="EMBL/GenBank/DDBJ databases">
        <title>Draft genome sequence data and analysis of a Fermenting Bacterium, Geotoga petraea strain HO-Geo1, isolated from heavy-oil petroleum reservoir in Russia.</title>
        <authorList>
            <person name="Grouzdev D.S."/>
            <person name="Semenova E.M."/>
            <person name="Sokolova D.S."/>
            <person name="Tourova T.P."/>
            <person name="Poltaraus A.B."/>
            <person name="Nazina T.N."/>
        </authorList>
    </citation>
    <scope>NUCLEOTIDE SEQUENCE [LARGE SCALE GENOMIC DNA]</scope>
    <source>
        <strain evidence="8 10">HO-Geo1</strain>
    </source>
</reference>
<comment type="similarity">
    <text evidence="2 5">Belongs to the pseudouridine synthase TruB family. Type 1 subfamily.</text>
</comment>
<evidence type="ECO:0000256" key="1">
    <source>
        <dbReference type="ARBA" id="ARBA00000385"/>
    </source>
</evidence>
<comment type="function">
    <text evidence="5">Responsible for synthesis of pseudouridine from uracil-55 in the psi GC loop of transfer RNAs.</text>
</comment>